<dbReference type="PROSITE" id="PS51257">
    <property type="entry name" value="PROKAR_LIPOPROTEIN"/>
    <property type="match status" value="1"/>
</dbReference>
<keyword evidence="2" id="KW-0378">Hydrolase</keyword>
<dbReference type="SUPFAM" id="SSF48452">
    <property type="entry name" value="TPR-like"/>
    <property type="match status" value="2"/>
</dbReference>
<dbReference type="RefSeq" id="WP_184505781.1">
    <property type="nucleotide sequence ID" value="NZ_JACHBT010000010.1"/>
</dbReference>
<dbReference type="InterPro" id="IPR019734">
    <property type="entry name" value="TPR_rpt"/>
</dbReference>
<evidence type="ECO:0000256" key="1">
    <source>
        <dbReference type="PROSITE-ProRule" id="PRU00339"/>
    </source>
</evidence>
<dbReference type="AlphaFoldDB" id="A0A7X0JCM1"/>
<dbReference type="InterPro" id="IPR011990">
    <property type="entry name" value="TPR-like_helical_dom_sf"/>
</dbReference>
<dbReference type="EMBL" id="JACHBT010000010">
    <property type="protein sequence ID" value="MBB6505146.1"/>
    <property type="molecule type" value="Genomic_DNA"/>
</dbReference>
<organism evidence="2 3">
    <name type="scientific">Sphingomonas endophytica</name>
    <dbReference type="NCBI Taxonomy" id="869719"/>
    <lineage>
        <taxon>Bacteria</taxon>
        <taxon>Pseudomonadati</taxon>
        <taxon>Pseudomonadota</taxon>
        <taxon>Alphaproteobacteria</taxon>
        <taxon>Sphingomonadales</taxon>
        <taxon>Sphingomonadaceae</taxon>
        <taxon>Sphingomonas</taxon>
    </lineage>
</organism>
<accession>A0A7X0JCM1</accession>
<reference evidence="2 3" key="1">
    <citation type="submission" date="2020-08" db="EMBL/GenBank/DDBJ databases">
        <title>The Agave Microbiome: Exploring the role of microbial communities in plant adaptations to desert environments.</title>
        <authorList>
            <person name="Partida-Martinez L.P."/>
        </authorList>
    </citation>
    <scope>NUCLEOTIDE SEQUENCE [LARGE SCALE GENOMIC DNA]</scope>
    <source>
        <strain evidence="2 3">AS3.13</strain>
    </source>
</reference>
<name>A0A7X0JCM1_9SPHN</name>
<sequence>MKRRAIVAAAMALALLSGCRSREERAAKFAAVYEAAMANNDPVMARLAMQQAVGFDDSNPDYWQQLGGVELALGDYSGAFNAYLRANELDHSRPVVLQALADLAVIGGHAEDAQRYAKQVLLLRPDDPAPQTTLGFVALRNRDYDSALKHADAVLATRVDDTNATILKARALAGLGKPDAALTLLRDFVTGHPSDATALDALGDMSGRFGNLAGQKEAQSRELAMRPKDVTLRVNYARTLYRLGERAAAHELTYALASSGGHEGRLIDILGLWLQYEPRDAAVVEVRQLAAQASTADKMRYAYFLMLAGQAGEAAALVAPLVSLPVTAANAAPLALLAQAQAMQGRDAEALKLLDAVLAFDEGNIMALRARTDLYLRTGRGRQAVFDAQRLVASKPRSADDRVRLARAYALAGQPQLAENTYRAGIQAIGGADPMLFDGLRAFLVKAGRSDELADLQQQFVEQKRLARAQW</sequence>
<dbReference type="PANTHER" id="PTHR12558:SF13">
    <property type="entry name" value="CELL DIVISION CYCLE PROTEIN 27 HOMOLOG"/>
    <property type="match status" value="1"/>
</dbReference>
<keyword evidence="2" id="KW-0645">Protease</keyword>
<comment type="caution">
    <text evidence="2">The sequence shown here is derived from an EMBL/GenBank/DDBJ whole genome shotgun (WGS) entry which is preliminary data.</text>
</comment>
<dbReference type="SMART" id="SM00028">
    <property type="entry name" value="TPR"/>
    <property type="match status" value="5"/>
</dbReference>
<protein>
    <submittedName>
        <fullName evidence="2">Putative Zn-dependent protease</fullName>
    </submittedName>
</protein>
<proteinExistence type="predicted"/>
<evidence type="ECO:0000313" key="3">
    <source>
        <dbReference type="Proteomes" id="UP000522313"/>
    </source>
</evidence>
<feature type="repeat" description="TPR" evidence="1">
    <location>
        <begin position="60"/>
        <end position="93"/>
    </location>
</feature>
<dbReference type="PANTHER" id="PTHR12558">
    <property type="entry name" value="CELL DIVISION CYCLE 16,23,27"/>
    <property type="match status" value="1"/>
</dbReference>
<dbReference type="GO" id="GO:0006508">
    <property type="term" value="P:proteolysis"/>
    <property type="evidence" value="ECO:0007669"/>
    <property type="project" value="UniProtKB-KW"/>
</dbReference>
<evidence type="ECO:0000313" key="2">
    <source>
        <dbReference type="EMBL" id="MBB6505146.1"/>
    </source>
</evidence>
<dbReference type="Proteomes" id="UP000522313">
    <property type="component" value="Unassembled WGS sequence"/>
</dbReference>
<dbReference type="Gene3D" id="1.25.40.10">
    <property type="entry name" value="Tetratricopeptide repeat domain"/>
    <property type="match status" value="3"/>
</dbReference>
<keyword evidence="1" id="KW-0802">TPR repeat</keyword>
<dbReference type="GO" id="GO:0008233">
    <property type="term" value="F:peptidase activity"/>
    <property type="evidence" value="ECO:0007669"/>
    <property type="project" value="UniProtKB-KW"/>
</dbReference>
<reference evidence="2 3" key="2">
    <citation type="submission" date="2020-08" db="EMBL/GenBank/DDBJ databases">
        <authorList>
            <person name="Partida-Martinez L."/>
            <person name="Huntemann M."/>
            <person name="Clum A."/>
            <person name="Wang J."/>
            <person name="Palaniappan K."/>
            <person name="Ritter S."/>
            <person name="Chen I.-M."/>
            <person name="Stamatis D."/>
            <person name="Reddy T."/>
            <person name="O'Malley R."/>
            <person name="Daum C."/>
            <person name="Shapiro N."/>
            <person name="Ivanova N."/>
            <person name="Kyrpides N."/>
            <person name="Woyke T."/>
        </authorList>
    </citation>
    <scope>NUCLEOTIDE SEQUENCE [LARGE SCALE GENOMIC DNA]</scope>
    <source>
        <strain evidence="2 3">AS3.13</strain>
    </source>
</reference>
<gene>
    <name evidence="2" type="ORF">F4693_002133</name>
</gene>
<dbReference type="PROSITE" id="PS50005">
    <property type="entry name" value="TPR"/>
    <property type="match status" value="1"/>
</dbReference>